<gene>
    <name evidence="5" type="ORF">FHETE_7239</name>
</gene>
<dbReference type="SUPFAM" id="SSF47027">
    <property type="entry name" value="Acyl-CoA binding protein"/>
    <property type="match status" value="1"/>
</dbReference>
<keyword evidence="6" id="KW-1185">Reference proteome</keyword>
<evidence type="ECO:0000256" key="2">
    <source>
        <dbReference type="ARBA" id="ARBA00023121"/>
    </source>
</evidence>
<feature type="domain" description="ACB" evidence="4">
    <location>
        <begin position="3"/>
        <end position="112"/>
    </location>
</feature>
<evidence type="ECO:0000256" key="3">
    <source>
        <dbReference type="SAM" id="MobiDB-lite"/>
    </source>
</evidence>
<comment type="similarity">
    <text evidence="1">Belongs to the ACBP family.</text>
</comment>
<sequence length="123" mass="13736">MSTNEAFQKAVEDSRKLTSKPSNDSLLELYAFYKVSNGDDFSKAEKPGMFDLKASSISASYDFHKRHTNTNSQAKAKYNAWKKALEEDQLTPEGAKQKYIELVEKLKVDCGYDADKAPEAVGS</sequence>
<evidence type="ECO:0000313" key="6">
    <source>
        <dbReference type="Proteomes" id="UP000567885"/>
    </source>
</evidence>
<evidence type="ECO:0000256" key="1">
    <source>
        <dbReference type="ARBA" id="ARBA00005567"/>
    </source>
</evidence>
<dbReference type="PANTHER" id="PTHR23310">
    <property type="entry name" value="ACYL-COA-BINDING PROTEIN, ACBP"/>
    <property type="match status" value="1"/>
</dbReference>
<keyword evidence="2" id="KW-0446">Lipid-binding</keyword>
<dbReference type="InterPro" id="IPR000582">
    <property type="entry name" value="Acyl-CoA-binding_protein"/>
</dbReference>
<dbReference type="OrthoDB" id="346910at2759"/>
<dbReference type="Proteomes" id="UP000567885">
    <property type="component" value="Unassembled WGS sequence"/>
</dbReference>
<dbReference type="PROSITE" id="PS51228">
    <property type="entry name" value="ACB_2"/>
    <property type="match status" value="1"/>
</dbReference>
<accession>A0A8H5T1R2</accession>
<dbReference type="EMBL" id="JAAGWQ010000138">
    <property type="protein sequence ID" value="KAF5664074.1"/>
    <property type="molecule type" value="Genomic_DNA"/>
</dbReference>
<feature type="region of interest" description="Disordered" evidence="3">
    <location>
        <begin position="1"/>
        <end position="21"/>
    </location>
</feature>
<dbReference type="InterPro" id="IPR014352">
    <property type="entry name" value="FERM/acyl-CoA-bd_prot_sf"/>
</dbReference>
<dbReference type="PANTHER" id="PTHR23310:SF62">
    <property type="entry name" value="ACYL-COA BINDING PROTEIN 1, ISOFORM A"/>
    <property type="match status" value="1"/>
</dbReference>
<dbReference type="AlphaFoldDB" id="A0A8H5T1R2"/>
<evidence type="ECO:0000259" key="4">
    <source>
        <dbReference type="PROSITE" id="PS51228"/>
    </source>
</evidence>
<dbReference type="GO" id="GO:0006631">
    <property type="term" value="P:fatty acid metabolic process"/>
    <property type="evidence" value="ECO:0007669"/>
    <property type="project" value="TreeGrafter"/>
</dbReference>
<comment type="caution">
    <text evidence="5">The sequence shown here is derived from an EMBL/GenBank/DDBJ whole genome shotgun (WGS) entry which is preliminary data.</text>
</comment>
<name>A0A8H5T1R2_FUSHE</name>
<dbReference type="PRINTS" id="PR00689">
    <property type="entry name" value="ACOABINDINGP"/>
</dbReference>
<dbReference type="Gene3D" id="1.20.80.10">
    <property type="match status" value="1"/>
</dbReference>
<dbReference type="Pfam" id="PF00887">
    <property type="entry name" value="ACBP"/>
    <property type="match status" value="1"/>
</dbReference>
<proteinExistence type="inferred from homology"/>
<organism evidence="5 6">
    <name type="scientific">Fusarium heterosporum</name>
    <dbReference type="NCBI Taxonomy" id="42747"/>
    <lineage>
        <taxon>Eukaryota</taxon>
        <taxon>Fungi</taxon>
        <taxon>Dikarya</taxon>
        <taxon>Ascomycota</taxon>
        <taxon>Pezizomycotina</taxon>
        <taxon>Sordariomycetes</taxon>
        <taxon>Hypocreomycetidae</taxon>
        <taxon>Hypocreales</taxon>
        <taxon>Nectriaceae</taxon>
        <taxon>Fusarium</taxon>
        <taxon>Fusarium heterosporum species complex</taxon>
    </lineage>
</organism>
<evidence type="ECO:0000313" key="5">
    <source>
        <dbReference type="EMBL" id="KAF5664074.1"/>
    </source>
</evidence>
<dbReference type="InterPro" id="IPR035984">
    <property type="entry name" value="Acyl-CoA-binding_sf"/>
</dbReference>
<reference evidence="5 6" key="1">
    <citation type="submission" date="2020-05" db="EMBL/GenBank/DDBJ databases">
        <title>Identification and distribution of gene clusters putatively required for synthesis of sphingolipid metabolism inhibitors in phylogenetically diverse species of the filamentous fungus Fusarium.</title>
        <authorList>
            <person name="Kim H.-S."/>
            <person name="Busman M."/>
            <person name="Brown D.W."/>
            <person name="Divon H."/>
            <person name="Uhlig S."/>
            <person name="Proctor R.H."/>
        </authorList>
    </citation>
    <scope>NUCLEOTIDE SEQUENCE [LARGE SCALE GENOMIC DNA]</scope>
    <source>
        <strain evidence="5 6">NRRL 20693</strain>
    </source>
</reference>
<dbReference type="GO" id="GO:0000062">
    <property type="term" value="F:fatty-acyl-CoA binding"/>
    <property type="evidence" value="ECO:0007669"/>
    <property type="project" value="InterPro"/>
</dbReference>
<protein>
    <submittedName>
        <fullName evidence="5">Diazepam-binding inhibitor (GABA receptor acyl binding)</fullName>
    </submittedName>
</protein>